<gene>
    <name evidence="2" type="ORF">B4N89_44880</name>
</gene>
<evidence type="ECO:0000313" key="3">
    <source>
        <dbReference type="Proteomes" id="UP000190037"/>
    </source>
</evidence>
<feature type="compositionally biased region" description="Basic and acidic residues" evidence="1">
    <location>
        <begin position="11"/>
        <end position="21"/>
    </location>
</feature>
<dbReference type="Proteomes" id="UP000190037">
    <property type="component" value="Unassembled WGS sequence"/>
</dbReference>
<keyword evidence="3" id="KW-1185">Reference proteome</keyword>
<feature type="region of interest" description="Disordered" evidence="1">
    <location>
        <begin position="1"/>
        <end position="91"/>
    </location>
</feature>
<comment type="caution">
    <text evidence="2">The sequence shown here is derived from an EMBL/GenBank/DDBJ whole genome shotgun (WGS) entry which is preliminary data.</text>
</comment>
<dbReference type="EMBL" id="MWQN01000005">
    <property type="protein sequence ID" value="OPC76630.1"/>
    <property type="molecule type" value="Genomic_DNA"/>
</dbReference>
<organism evidence="2 3">
    <name type="scientific">Embleya scabrispora</name>
    <dbReference type="NCBI Taxonomy" id="159449"/>
    <lineage>
        <taxon>Bacteria</taxon>
        <taxon>Bacillati</taxon>
        <taxon>Actinomycetota</taxon>
        <taxon>Actinomycetes</taxon>
        <taxon>Kitasatosporales</taxon>
        <taxon>Streptomycetaceae</taxon>
        <taxon>Embleya</taxon>
    </lineage>
</organism>
<accession>A0A1T3NIW8</accession>
<evidence type="ECO:0000256" key="1">
    <source>
        <dbReference type="SAM" id="MobiDB-lite"/>
    </source>
</evidence>
<reference evidence="2 3" key="1">
    <citation type="submission" date="2017-03" db="EMBL/GenBank/DDBJ databases">
        <title>Draft genome sequence of Streptomyces scabrisporus NF3, endophyte isolated from Amphipterygium adstringens.</title>
        <authorList>
            <person name="Vazquez M."/>
            <person name="Ceapa C.D."/>
            <person name="Rodriguez Luna D."/>
            <person name="Sanchez Esquivel S."/>
        </authorList>
    </citation>
    <scope>NUCLEOTIDE SEQUENCE [LARGE SCALE GENOMIC DNA]</scope>
    <source>
        <strain evidence="2 3">NF3</strain>
    </source>
</reference>
<protein>
    <submittedName>
        <fullName evidence="2">Uncharacterized protein</fullName>
    </submittedName>
</protein>
<proteinExistence type="predicted"/>
<evidence type="ECO:0000313" key="2">
    <source>
        <dbReference type="EMBL" id="OPC76630.1"/>
    </source>
</evidence>
<feature type="compositionally biased region" description="Basic and acidic residues" evidence="1">
    <location>
        <begin position="70"/>
        <end position="85"/>
    </location>
</feature>
<dbReference type="AlphaFoldDB" id="A0A1T3NIW8"/>
<name>A0A1T3NIW8_9ACTN</name>
<sequence>MLPAAPGDPVNYRRVDPREGGGHGMFSNEHRSKGGCVLGATRAGGRGPFGERPDDLGDAAGTRDPGFLPPDRRPRVEAHRPDPRGSRARAA</sequence>